<dbReference type="Gene3D" id="3.30.70.20">
    <property type="match status" value="1"/>
</dbReference>
<dbReference type="EC" id="1.2.7.8" evidence="3 14"/>
<dbReference type="NCBIfam" id="TIGR03336">
    <property type="entry name" value="IOR_alpha"/>
    <property type="match status" value="1"/>
</dbReference>
<evidence type="ECO:0000256" key="2">
    <source>
        <dbReference type="ARBA" id="ARBA00011238"/>
    </source>
</evidence>
<keyword evidence="6 14" id="KW-0004">4Fe-4S</keyword>
<evidence type="ECO:0000256" key="15">
    <source>
        <dbReference type="PIRSR" id="PIRSR006439-50"/>
    </source>
</evidence>
<evidence type="ECO:0000259" key="16">
    <source>
        <dbReference type="PROSITE" id="PS51379"/>
    </source>
</evidence>
<dbReference type="InterPro" id="IPR009014">
    <property type="entry name" value="Transketo_C/PFOR_II"/>
</dbReference>
<dbReference type="CDD" id="cd02008">
    <property type="entry name" value="TPP_IOR_alpha"/>
    <property type="match status" value="1"/>
</dbReference>
<keyword evidence="9 14" id="KW-0560">Oxidoreductase</keyword>
<keyword evidence="17" id="KW-0670">Pyruvate</keyword>
<feature type="binding site" evidence="15">
    <location>
        <position position="599"/>
    </location>
    <ligand>
        <name>[4Fe-4S] cluster</name>
        <dbReference type="ChEBI" id="CHEBI:49883"/>
        <label>2</label>
    </ligand>
</feature>
<evidence type="ECO:0000256" key="10">
    <source>
        <dbReference type="ARBA" id="ARBA00023004"/>
    </source>
</evidence>
<feature type="binding site" evidence="15">
    <location>
        <position position="562"/>
    </location>
    <ligand>
        <name>[4Fe-4S] cluster</name>
        <dbReference type="ChEBI" id="CHEBI:49883"/>
        <label>1</label>
    </ligand>
</feature>
<dbReference type="STRING" id="309798.COPRO5265_1173"/>
<feature type="binding site" evidence="15">
    <location>
        <position position="568"/>
    </location>
    <ligand>
        <name>[4Fe-4S] cluster</name>
        <dbReference type="ChEBI" id="CHEBI:49883"/>
        <label>1</label>
    </ligand>
</feature>
<dbReference type="RefSeq" id="WP_012544805.1">
    <property type="nucleotide sequence ID" value="NC_011295.1"/>
</dbReference>
<dbReference type="PIRSF" id="PIRSF006439">
    <property type="entry name" value="Indolepyruvate_ferr_oxidored"/>
    <property type="match status" value="1"/>
</dbReference>
<proteinExistence type="predicted"/>
<dbReference type="GO" id="GO:0051539">
    <property type="term" value="F:4 iron, 4 sulfur cluster binding"/>
    <property type="evidence" value="ECO:0007669"/>
    <property type="project" value="UniProtKB-UniRule"/>
</dbReference>
<protein>
    <recommendedName>
        <fullName evidence="4 14">Indolepyruvate oxidoreductase subunit IorA</fullName>
        <shortName evidence="14">IOR</shortName>
        <ecNumber evidence="3 14">1.2.7.8</ecNumber>
    </recommendedName>
    <alternativeName>
        <fullName evidence="12 14">Indolepyruvate ferredoxin oxidoreductase subunit alpha</fullName>
    </alternativeName>
</protein>
<dbReference type="Pfam" id="PF00037">
    <property type="entry name" value="Fer4"/>
    <property type="match status" value="1"/>
</dbReference>
<reference evidence="18" key="1">
    <citation type="submission" date="2008-08" db="EMBL/GenBank/DDBJ databases">
        <title>The complete genome sequence of Coprothermobacter proteolyticus strain ATCC 5245 / DSM 5265 / BT.</title>
        <authorList>
            <person name="Dodson R.J."/>
            <person name="Durkin A.S."/>
            <person name="Wu M."/>
            <person name="Eisen J."/>
            <person name="Sutton G."/>
        </authorList>
    </citation>
    <scope>NUCLEOTIDE SEQUENCE [LARGE SCALE GENOMIC DNA]</scope>
    <source>
        <strain evidence="18">ATCC 35245 / DSM 5265 / OCM 4 / BT</strain>
    </source>
</reference>
<organism evidence="17 18">
    <name type="scientific">Coprothermobacter proteolyticus (strain ATCC 35245 / DSM 5265 / OCM 4 / BT)</name>
    <dbReference type="NCBI Taxonomy" id="309798"/>
    <lineage>
        <taxon>Bacteria</taxon>
        <taxon>Pseudomonadati</taxon>
        <taxon>Coprothermobacterota</taxon>
        <taxon>Coprothermobacteria</taxon>
        <taxon>Coprothermobacterales</taxon>
        <taxon>Coprothermobacteraceae</taxon>
        <taxon>Coprothermobacter</taxon>
    </lineage>
</organism>
<dbReference type="SUPFAM" id="SSF52922">
    <property type="entry name" value="TK C-terminal domain-like"/>
    <property type="match status" value="1"/>
</dbReference>
<keyword evidence="11 14" id="KW-0411">Iron-sulfur</keyword>
<feature type="domain" description="4Fe-4S ferredoxin-type" evidence="16">
    <location>
        <begin position="553"/>
        <end position="582"/>
    </location>
</feature>
<keyword evidence="8 14" id="KW-0249">Electron transport</keyword>
<feature type="binding site" evidence="15">
    <location>
        <position position="596"/>
    </location>
    <ligand>
        <name>[4Fe-4S] cluster</name>
        <dbReference type="ChEBI" id="CHEBI:49883"/>
        <label>2</label>
    </ligand>
</feature>
<comment type="subunit">
    <text evidence="2">Heterodimer of the IorA and IorB subunits.</text>
</comment>
<feature type="binding site" evidence="15">
    <location>
        <position position="593"/>
    </location>
    <ligand>
        <name>[4Fe-4S] cluster</name>
        <dbReference type="ChEBI" id="CHEBI:49883"/>
        <label>2</label>
    </ligand>
</feature>
<dbReference type="eggNOG" id="COG4231">
    <property type="taxonomic scope" value="Bacteria"/>
</dbReference>
<comment type="catalytic activity">
    <reaction evidence="13 14">
        <text>indole-3-pyruvate + 2 oxidized [2Fe-2S]-[ferredoxin] + CoA = (indol-3-yl)acetyl-CoA + 2 reduced [2Fe-2S]-[ferredoxin] + CO2 + H(+)</text>
        <dbReference type="Rhea" id="RHEA:12645"/>
        <dbReference type="Rhea" id="RHEA-COMP:10000"/>
        <dbReference type="Rhea" id="RHEA-COMP:10001"/>
        <dbReference type="ChEBI" id="CHEBI:15378"/>
        <dbReference type="ChEBI" id="CHEBI:16526"/>
        <dbReference type="ChEBI" id="CHEBI:17640"/>
        <dbReference type="ChEBI" id="CHEBI:33737"/>
        <dbReference type="ChEBI" id="CHEBI:33738"/>
        <dbReference type="ChEBI" id="CHEBI:57271"/>
        <dbReference type="ChEBI" id="CHEBI:57287"/>
        <dbReference type="EC" id="1.2.7.8"/>
    </reaction>
</comment>
<evidence type="ECO:0000256" key="13">
    <source>
        <dbReference type="ARBA" id="ARBA00048332"/>
    </source>
</evidence>
<gene>
    <name evidence="17" type="ordered locus">COPRO5265_1173</name>
</gene>
<accession>B5Y9N4</accession>
<dbReference type="InterPro" id="IPR002880">
    <property type="entry name" value="Pyrv_Fd/Flavodoxin_OxRdtase_N"/>
</dbReference>
<keyword evidence="18" id="KW-1185">Reference proteome</keyword>
<keyword evidence="5 14" id="KW-0813">Transport</keyword>
<feature type="binding site" evidence="15">
    <location>
        <position position="603"/>
    </location>
    <ligand>
        <name>[4Fe-4S] cluster</name>
        <dbReference type="ChEBI" id="CHEBI:49883"/>
        <label>1</label>
    </ligand>
</feature>
<evidence type="ECO:0000256" key="5">
    <source>
        <dbReference type="ARBA" id="ARBA00022448"/>
    </source>
</evidence>
<dbReference type="AlphaFoldDB" id="B5Y9N4"/>
<dbReference type="InterPro" id="IPR017721">
    <property type="entry name" value="IorA"/>
</dbReference>
<dbReference type="PANTHER" id="PTHR43710">
    <property type="entry name" value="2-HYDROXYACYL-COA LYASE"/>
    <property type="match status" value="1"/>
</dbReference>
<comment type="cofactor">
    <cofactor evidence="14 15">
        <name>[4Fe-4S] cluster</name>
        <dbReference type="ChEBI" id="CHEBI:49883"/>
    </cofactor>
    <text evidence="14 15">Binds 2 [4Fe-4S] clusters. In this family the first cluster has a non-standard and varying [4Fe-4S] binding motif CX(2)CX(2)CX(4-5)CP.</text>
</comment>
<dbReference type="InterPro" id="IPR029061">
    <property type="entry name" value="THDP-binding"/>
</dbReference>
<evidence type="ECO:0000256" key="12">
    <source>
        <dbReference type="ARBA" id="ARBA00030514"/>
    </source>
</evidence>
<feature type="binding site" evidence="15">
    <location>
        <position position="565"/>
    </location>
    <ligand>
        <name>[4Fe-4S] cluster</name>
        <dbReference type="ChEBI" id="CHEBI:49883"/>
        <label>1</label>
    </ligand>
</feature>
<evidence type="ECO:0000256" key="3">
    <source>
        <dbReference type="ARBA" id="ARBA00012812"/>
    </source>
</evidence>
<evidence type="ECO:0000256" key="9">
    <source>
        <dbReference type="ARBA" id="ARBA00023002"/>
    </source>
</evidence>
<dbReference type="CDD" id="cd07034">
    <property type="entry name" value="TPP_PYR_PFOR_IOR-alpha_like"/>
    <property type="match status" value="1"/>
</dbReference>
<dbReference type="GO" id="GO:0030976">
    <property type="term" value="F:thiamine pyrophosphate binding"/>
    <property type="evidence" value="ECO:0007669"/>
    <property type="project" value="InterPro"/>
</dbReference>
<dbReference type="PROSITE" id="PS00198">
    <property type="entry name" value="4FE4S_FER_1"/>
    <property type="match status" value="1"/>
</dbReference>
<comment type="function">
    <text evidence="1 14">Catalyzes the ferredoxin-dependent oxidative decarboxylation of arylpyruvates.</text>
</comment>
<dbReference type="PROSITE" id="PS51379">
    <property type="entry name" value="4FE4S_FER_2"/>
    <property type="match status" value="2"/>
</dbReference>
<evidence type="ECO:0000256" key="11">
    <source>
        <dbReference type="ARBA" id="ARBA00023014"/>
    </source>
</evidence>
<dbReference type="Pfam" id="PF01855">
    <property type="entry name" value="POR_N"/>
    <property type="match status" value="1"/>
</dbReference>
<dbReference type="GO" id="GO:0043805">
    <property type="term" value="F:indolepyruvate ferredoxin oxidoreductase activity"/>
    <property type="evidence" value="ECO:0007669"/>
    <property type="project" value="UniProtKB-UniRule"/>
</dbReference>
<dbReference type="FunFam" id="3.40.50.970:FF:000039">
    <property type="entry name" value="Indolepyruvate oxidoreductase subunit IorA"/>
    <property type="match status" value="1"/>
</dbReference>
<evidence type="ECO:0000256" key="8">
    <source>
        <dbReference type="ARBA" id="ARBA00022982"/>
    </source>
</evidence>
<evidence type="ECO:0000313" key="18">
    <source>
        <dbReference type="Proteomes" id="UP000001732"/>
    </source>
</evidence>
<keyword evidence="10 14" id="KW-0408">Iron</keyword>
<dbReference type="Gene3D" id="3.40.50.970">
    <property type="match status" value="2"/>
</dbReference>
<evidence type="ECO:0000256" key="7">
    <source>
        <dbReference type="ARBA" id="ARBA00022723"/>
    </source>
</evidence>
<dbReference type="KEGG" id="cpo:COPRO5265_1173"/>
<dbReference type="SUPFAM" id="SSF54862">
    <property type="entry name" value="4Fe-4S ferredoxins"/>
    <property type="match status" value="1"/>
</dbReference>
<dbReference type="Pfam" id="PF02775">
    <property type="entry name" value="TPP_enzyme_C"/>
    <property type="match status" value="1"/>
</dbReference>
<dbReference type="GO" id="GO:0046872">
    <property type="term" value="F:metal ion binding"/>
    <property type="evidence" value="ECO:0007669"/>
    <property type="project" value="UniProtKB-UniRule"/>
</dbReference>
<reference evidence="17 18" key="2">
    <citation type="journal article" date="2014" name="Genome Announc.">
        <title>Complete Genome Sequence of Coprothermobacter proteolyticus DSM 5265.</title>
        <authorList>
            <person name="Alexiev A."/>
            <person name="Coil D.A."/>
            <person name="Badger J.H."/>
            <person name="Enticknap J."/>
            <person name="Ward N."/>
            <person name="Robb F.T."/>
            <person name="Eisen J.A."/>
        </authorList>
    </citation>
    <scope>NUCLEOTIDE SEQUENCE [LARGE SCALE GENOMIC DNA]</scope>
    <source>
        <strain evidence="18">ATCC 35245 / DSM 5265 / OCM 4 / BT</strain>
    </source>
</reference>
<evidence type="ECO:0000256" key="1">
    <source>
        <dbReference type="ARBA" id="ARBA00002995"/>
    </source>
</evidence>
<dbReference type="OrthoDB" id="9804603at2"/>
<evidence type="ECO:0000256" key="6">
    <source>
        <dbReference type="ARBA" id="ARBA00022485"/>
    </source>
</evidence>
<feature type="binding site" evidence="15">
    <location>
        <position position="574"/>
    </location>
    <ligand>
        <name>[4Fe-4S] cluster</name>
        <dbReference type="ChEBI" id="CHEBI:49883"/>
        <label>2</label>
    </ligand>
</feature>
<dbReference type="InterPro" id="IPR045025">
    <property type="entry name" value="HACL1-like"/>
</dbReference>
<sequence>MSFLDETGSDLLLGNEAIARGALEADVACVAAYPGTPSTEVTETLSKYAKETGVYVEYSTNEKVALEVATAFSWSNLRAMATMKHVGLNVAADTFMSLAYQGAVAGLVILTADDPGMWSSQNEQDNRIFGKFAGVPVLVPSDPQEAKDFTKIAFELSESIGAPVLLRSTTRVSHTRSPVTFSSLGENVRQGNRRKGTFKPDIVRFVSLPANAKKNHPKVLQRLDQAISFSRNHELNRLEGSGKVGVITQGVEYLYVKEAERDLGTQLNILKLGMVYPLDKELIVEFAKQLDVLLVVEELEPFLEEMIKAILYEAGLSVPVHGKDVLPRVDELNYWKVRNALERILNLPVTEPQIAQVPSLPPRPPVLCPGCAHRNVFYMVKKTERKSVKPSDIGCYTLGALDPLKAIDTCIAMGASVGLGSGMAKAQEERVISTIGDSTFFHTGLPALVNAVYNRSKLTLIVLDNRITAMTGHQPNPSTGITASGDIGAHLDIEQVARGLGVDYVKSVDPYDLQALEEAIKEANEYTVAVIVAKQPCALLRQRQLQRRGERAPLYAVEEEKCTGCRVCVNLLGCPALVFDRDKKKVSIDEDLCAGCSACAQVCPYNAIYEKSIEGEKNFDVVSDESRARWQQWYTTLF</sequence>
<evidence type="ECO:0000256" key="4">
    <source>
        <dbReference type="ARBA" id="ARBA00017710"/>
    </source>
</evidence>
<dbReference type="EMBL" id="CP001145">
    <property type="protein sequence ID" value="ACI18155.1"/>
    <property type="molecule type" value="Genomic_DNA"/>
</dbReference>
<dbReference type="SUPFAM" id="SSF52518">
    <property type="entry name" value="Thiamin diphosphate-binding fold (THDP-binding)"/>
    <property type="match status" value="2"/>
</dbReference>
<dbReference type="InterPro" id="IPR017896">
    <property type="entry name" value="4Fe4S_Fe-S-bd"/>
</dbReference>
<keyword evidence="7 14" id="KW-0479">Metal-binding</keyword>
<dbReference type="Proteomes" id="UP000001732">
    <property type="component" value="Chromosome"/>
</dbReference>
<dbReference type="GO" id="GO:0044281">
    <property type="term" value="P:small molecule metabolic process"/>
    <property type="evidence" value="ECO:0007669"/>
    <property type="project" value="UniProtKB-ARBA"/>
</dbReference>
<name>B5Y9N4_COPPD</name>
<dbReference type="PANTHER" id="PTHR43710:SF7">
    <property type="entry name" value="INDOLEPYRUVATE OXIDOREDUCTASE SUBUNIT IORA"/>
    <property type="match status" value="1"/>
</dbReference>
<dbReference type="InterPro" id="IPR011766">
    <property type="entry name" value="TPP_enzyme_TPP-bd"/>
</dbReference>
<evidence type="ECO:0000313" key="17">
    <source>
        <dbReference type="EMBL" id="ACI18155.1"/>
    </source>
</evidence>
<evidence type="ECO:0000256" key="14">
    <source>
        <dbReference type="PIRNR" id="PIRNR006439"/>
    </source>
</evidence>
<feature type="domain" description="4Fe-4S ferredoxin-type" evidence="16">
    <location>
        <begin position="584"/>
        <end position="613"/>
    </location>
</feature>
<dbReference type="InterPro" id="IPR017900">
    <property type="entry name" value="4Fe4S_Fe_S_CS"/>
</dbReference>